<proteinExistence type="predicted"/>
<dbReference type="GeneID" id="66075988"/>
<reference evidence="1" key="1">
    <citation type="journal article" date="2021" name="Genome Biol. Evol.">
        <title>The assembled and annotated genome of the fairy-ring fungus Marasmius oreades.</title>
        <authorList>
            <person name="Hiltunen M."/>
            <person name="Ament-Velasquez S.L."/>
            <person name="Johannesson H."/>
        </authorList>
    </citation>
    <scope>NUCLEOTIDE SEQUENCE</scope>
    <source>
        <strain evidence="1">03SP1</strain>
    </source>
</reference>
<keyword evidence="2" id="KW-1185">Reference proteome</keyword>
<evidence type="ECO:0000313" key="1">
    <source>
        <dbReference type="EMBL" id="KAG7093226.1"/>
    </source>
</evidence>
<dbReference type="AlphaFoldDB" id="A0A9P7UUD8"/>
<organism evidence="1 2">
    <name type="scientific">Marasmius oreades</name>
    <name type="common">fairy-ring Marasmius</name>
    <dbReference type="NCBI Taxonomy" id="181124"/>
    <lineage>
        <taxon>Eukaryota</taxon>
        <taxon>Fungi</taxon>
        <taxon>Dikarya</taxon>
        <taxon>Basidiomycota</taxon>
        <taxon>Agaricomycotina</taxon>
        <taxon>Agaricomycetes</taxon>
        <taxon>Agaricomycetidae</taxon>
        <taxon>Agaricales</taxon>
        <taxon>Marasmiineae</taxon>
        <taxon>Marasmiaceae</taxon>
        <taxon>Marasmius</taxon>
    </lineage>
</organism>
<dbReference type="RefSeq" id="XP_043009696.1">
    <property type="nucleotide sequence ID" value="XM_043151616.1"/>
</dbReference>
<comment type="caution">
    <text evidence="1">The sequence shown here is derived from an EMBL/GenBank/DDBJ whole genome shotgun (WGS) entry which is preliminary data.</text>
</comment>
<dbReference type="Proteomes" id="UP001049176">
    <property type="component" value="Chromosome 4"/>
</dbReference>
<accession>A0A9P7UUD8</accession>
<protein>
    <submittedName>
        <fullName evidence="1">Uncharacterized protein</fullName>
    </submittedName>
</protein>
<evidence type="ECO:0000313" key="2">
    <source>
        <dbReference type="Proteomes" id="UP001049176"/>
    </source>
</evidence>
<sequence>MDLRATVDDTLGDPAKILTKEEQKKMRTDCKTLQPPRDINRRVGMKSYITGVYIEQWGLQGKAMH</sequence>
<gene>
    <name evidence="1" type="ORF">E1B28_006912</name>
</gene>
<name>A0A9P7UUD8_9AGAR</name>
<dbReference type="KEGG" id="more:E1B28_006912"/>
<dbReference type="EMBL" id="CM032184">
    <property type="protein sequence ID" value="KAG7093226.1"/>
    <property type="molecule type" value="Genomic_DNA"/>
</dbReference>